<dbReference type="InterPro" id="IPR002492">
    <property type="entry name" value="Transposase_Tc1-like"/>
</dbReference>
<proteinExistence type="predicted"/>
<feature type="domain" description="Sleeping Beauty transposase HTH" evidence="2">
    <location>
        <begin position="6"/>
        <end position="55"/>
    </location>
</feature>
<name>A0ABD0NYX5_CIRMR</name>
<dbReference type="EMBL" id="JAMKFB020000019">
    <property type="protein sequence ID" value="KAL0166161.1"/>
    <property type="molecule type" value="Genomic_DNA"/>
</dbReference>
<dbReference type="InterPro" id="IPR057667">
    <property type="entry name" value="HTH_SB"/>
</dbReference>
<dbReference type="PANTHER" id="PTHR23022">
    <property type="entry name" value="TRANSPOSABLE ELEMENT-RELATED"/>
    <property type="match status" value="1"/>
</dbReference>
<dbReference type="InterPro" id="IPR036388">
    <property type="entry name" value="WH-like_DNA-bd_sf"/>
</dbReference>
<organism evidence="3 4">
    <name type="scientific">Cirrhinus mrigala</name>
    <name type="common">Mrigala</name>
    <dbReference type="NCBI Taxonomy" id="683832"/>
    <lineage>
        <taxon>Eukaryota</taxon>
        <taxon>Metazoa</taxon>
        <taxon>Chordata</taxon>
        <taxon>Craniata</taxon>
        <taxon>Vertebrata</taxon>
        <taxon>Euteleostomi</taxon>
        <taxon>Actinopterygii</taxon>
        <taxon>Neopterygii</taxon>
        <taxon>Teleostei</taxon>
        <taxon>Ostariophysi</taxon>
        <taxon>Cypriniformes</taxon>
        <taxon>Cyprinidae</taxon>
        <taxon>Labeoninae</taxon>
        <taxon>Labeonini</taxon>
        <taxon>Cirrhinus</taxon>
    </lineage>
</organism>
<evidence type="ECO:0000259" key="2">
    <source>
        <dbReference type="Pfam" id="PF25787"/>
    </source>
</evidence>
<protein>
    <recommendedName>
        <fullName evidence="5">Transposase Tc1-like domain-containing protein</fullName>
    </recommendedName>
</protein>
<comment type="caution">
    <text evidence="3">The sequence shown here is derived from an EMBL/GenBank/DDBJ whole genome shotgun (WGS) entry which is preliminary data.</text>
</comment>
<dbReference type="InterPro" id="IPR009057">
    <property type="entry name" value="Homeodomain-like_sf"/>
</dbReference>
<dbReference type="AlphaFoldDB" id="A0ABD0NYX5"/>
<accession>A0ABD0NYX5</accession>
<dbReference type="Gene3D" id="3.30.420.10">
    <property type="entry name" value="Ribonuclease H-like superfamily/Ribonuclease H"/>
    <property type="match status" value="1"/>
</dbReference>
<sequence>MEKRNKCKELSVDLRETIVEKHGQSQGYKSISKDLNVPVSTVRNIIKRFTAHGTVANLPGRGRKSKINEKLQQRIVRMVDKEPRLTSKQIQADLQTQGTTVSARTVCHHLNEKGRYGRRPRRTPLLTQRHKKARLEFAKTYVTKPQSFWENVLWTDKTKVELFGIGHHGTVYRKRNEAFKEKKTVPTVKHGGGSKMFWGCFAASGTGCLDCVNDIMKSDDYQRILGHNIVASIMGLPTEQRPETHFKKHSEMVTNKALESSEMASN</sequence>
<reference evidence="3 4" key="1">
    <citation type="submission" date="2024-05" db="EMBL/GenBank/DDBJ databases">
        <title>Genome sequencing and assembly of Indian major carp, Cirrhinus mrigala (Hamilton, 1822).</title>
        <authorList>
            <person name="Mohindra V."/>
            <person name="Chowdhury L.M."/>
            <person name="Lal K."/>
            <person name="Jena J.K."/>
        </authorList>
    </citation>
    <scope>NUCLEOTIDE SEQUENCE [LARGE SCALE GENOMIC DNA]</scope>
    <source>
        <strain evidence="3">CM1030</strain>
        <tissue evidence="3">Blood</tissue>
    </source>
</reference>
<evidence type="ECO:0000313" key="3">
    <source>
        <dbReference type="EMBL" id="KAL0166161.1"/>
    </source>
</evidence>
<dbReference type="Proteomes" id="UP001529510">
    <property type="component" value="Unassembled WGS sequence"/>
</dbReference>
<dbReference type="SUPFAM" id="SSF46689">
    <property type="entry name" value="Homeodomain-like"/>
    <property type="match status" value="1"/>
</dbReference>
<gene>
    <name evidence="3" type="ORF">M9458_038005</name>
</gene>
<dbReference type="InterPro" id="IPR052338">
    <property type="entry name" value="Transposase_5"/>
</dbReference>
<feature type="non-terminal residue" evidence="3">
    <location>
        <position position="266"/>
    </location>
</feature>
<keyword evidence="4" id="KW-1185">Reference proteome</keyword>
<feature type="domain" description="Transposase Tc1-like" evidence="1">
    <location>
        <begin position="73"/>
        <end position="142"/>
    </location>
</feature>
<evidence type="ECO:0000313" key="4">
    <source>
        <dbReference type="Proteomes" id="UP001529510"/>
    </source>
</evidence>
<evidence type="ECO:0008006" key="5">
    <source>
        <dbReference type="Google" id="ProtNLM"/>
    </source>
</evidence>
<dbReference type="Pfam" id="PF25787">
    <property type="entry name" value="HTH_SB"/>
    <property type="match status" value="1"/>
</dbReference>
<dbReference type="Pfam" id="PF01498">
    <property type="entry name" value="HTH_Tnp_Tc3_2"/>
    <property type="match status" value="1"/>
</dbReference>
<evidence type="ECO:0000259" key="1">
    <source>
        <dbReference type="Pfam" id="PF01498"/>
    </source>
</evidence>
<dbReference type="Gene3D" id="1.10.10.10">
    <property type="entry name" value="Winged helix-like DNA-binding domain superfamily/Winged helix DNA-binding domain"/>
    <property type="match status" value="1"/>
</dbReference>
<dbReference type="InterPro" id="IPR036397">
    <property type="entry name" value="RNaseH_sf"/>
</dbReference>
<dbReference type="PANTHER" id="PTHR23022:SF135">
    <property type="entry name" value="SI:DKEY-77F5.3"/>
    <property type="match status" value="1"/>
</dbReference>